<proteinExistence type="predicted"/>
<keyword evidence="3" id="KW-1185">Reference proteome</keyword>
<dbReference type="EMBL" id="JAYMYQ010000001">
    <property type="protein sequence ID" value="KAK7361133.1"/>
    <property type="molecule type" value="Genomic_DNA"/>
</dbReference>
<dbReference type="AlphaFoldDB" id="A0AAN9N0Q4"/>
<comment type="caution">
    <text evidence="2">The sequence shown here is derived from an EMBL/GenBank/DDBJ whole genome shotgun (WGS) entry which is preliminary data.</text>
</comment>
<protein>
    <submittedName>
        <fullName evidence="2">Uncharacterized protein</fullName>
    </submittedName>
</protein>
<accession>A0AAN9N0Q4</accession>
<dbReference type="Proteomes" id="UP001367508">
    <property type="component" value="Unassembled WGS sequence"/>
</dbReference>
<gene>
    <name evidence="2" type="ORF">VNO77_03176</name>
</gene>
<feature type="compositionally biased region" description="Polar residues" evidence="1">
    <location>
        <begin position="35"/>
        <end position="53"/>
    </location>
</feature>
<evidence type="ECO:0000313" key="3">
    <source>
        <dbReference type="Proteomes" id="UP001367508"/>
    </source>
</evidence>
<organism evidence="2 3">
    <name type="scientific">Canavalia gladiata</name>
    <name type="common">Sword bean</name>
    <name type="synonym">Dolichos gladiatus</name>
    <dbReference type="NCBI Taxonomy" id="3824"/>
    <lineage>
        <taxon>Eukaryota</taxon>
        <taxon>Viridiplantae</taxon>
        <taxon>Streptophyta</taxon>
        <taxon>Embryophyta</taxon>
        <taxon>Tracheophyta</taxon>
        <taxon>Spermatophyta</taxon>
        <taxon>Magnoliopsida</taxon>
        <taxon>eudicotyledons</taxon>
        <taxon>Gunneridae</taxon>
        <taxon>Pentapetalae</taxon>
        <taxon>rosids</taxon>
        <taxon>fabids</taxon>
        <taxon>Fabales</taxon>
        <taxon>Fabaceae</taxon>
        <taxon>Papilionoideae</taxon>
        <taxon>50 kb inversion clade</taxon>
        <taxon>NPAAA clade</taxon>
        <taxon>indigoferoid/millettioid clade</taxon>
        <taxon>Phaseoleae</taxon>
        <taxon>Canavalia</taxon>
    </lineage>
</organism>
<feature type="region of interest" description="Disordered" evidence="1">
    <location>
        <begin position="34"/>
        <end position="57"/>
    </location>
</feature>
<name>A0AAN9N0Q4_CANGL</name>
<reference evidence="2 3" key="1">
    <citation type="submission" date="2024-01" db="EMBL/GenBank/DDBJ databases">
        <title>The genomes of 5 underutilized Papilionoideae crops provide insights into root nodulation and disease resistanc.</title>
        <authorList>
            <person name="Jiang F."/>
        </authorList>
    </citation>
    <scope>NUCLEOTIDE SEQUENCE [LARGE SCALE GENOMIC DNA]</scope>
    <source>
        <strain evidence="2">LVBAO_FW01</strain>
        <tissue evidence="2">Leaves</tissue>
    </source>
</reference>
<sequence length="171" mass="18630">MTLAGEMPPFVIEREGSVLSYAFDAHPESRRTAFVQGQPSPETNDVQSRSGQTPGLVKVHGEPVGELPSCSHLSRTPLPCIRTNGTFADSYKGPAIELSVRGDGVILRLQLGDLSVALRLRIHILKKEKCFLGSSEDDLTPSISRDSSFSARFGVWDVGCEYRGLPRSGSW</sequence>
<evidence type="ECO:0000256" key="1">
    <source>
        <dbReference type="SAM" id="MobiDB-lite"/>
    </source>
</evidence>
<evidence type="ECO:0000313" key="2">
    <source>
        <dbReference type="EMBL" id="KAK7361133.1"/>
    </source>
</evidence>